<comment type="subcellular location">
    <subcellularLocation>
        <location evidence="1">Membrane</location>
    </subcellularLocation>
</comment>
<feature type="region of interest" description="Disordered" evidence="6">
    <location>
        <begin position="1"/>
        <end position="27"/>
    </location>
</feature>
<evidence type="ECO:0000256" key="1">
    <source>
        <dbReference type="ARBA" id="ARBA00004370"/>
    </source>
</evidence>
<evidence type="ECO:0000256" key="2">
    <source>
        <dbReference type="ARBA" id="ARBA00006843"/>
    </source>
</evidence>
<dbReference type="GeneTree" id="ENSGT00940000160337"/>
<evidence type="ECO:0000256" key="4">
    <source>
        <dbReference type="ARBA" id="ARBA00022989"/>
    </source>
</evidence>
<name>A0A3Q1G2F0_9TELE</name>
<reference evidence="8" key="1">
    <citation type="submission" date="2025-08" db="UniProtKB">
        <authorList>
            <consortium name="Ensembl"/>
        </authorList>
    </citation>
    <scope>IDENTIFICATION</scope>
</reference>
<dbReference type="InterPro" id="IPR007593">
    <property type="entry name" value="CD225/Dispanin_fam"/>
</dbReference>
<keyword evidence="9" id="KW-1185">Reference proteome</keyword>
<organism evidence="8 9">
    <name type="scientific">Acanthochromis polyacanthus</name>
    <name type="common">spiny chromis</name>
    <dbReference type="NCBI Taxonomy" id="80966"/>
    <lineage>
        <taxon>Eukaryota</taxon>
        <taxon>Metazoa</taxon>
        <taxon>Chordata</taxon>
        <taxon>Craniata</taxon>
        <taxon>Vertebrata</taxon>
        <taxon>Euteleostomi</taxon>
        <taxon>Actinopterygii</taxon>
        <taxon>Neopterygii</taxon>
        <taxon>Teleostei</taxon>
        <taxon>Neoteleostei</taxon>
        <taxon>Acanthomorphata</taxon>
        <taxon>Ovalentaria</taxon>
        <taxon>Pomacentridae</taxon>
        <taxon>Acanthochromis</taxon>
    </lineage>
</organism>
<protein>
    <submittedName>
        <fullName evidence="8">Trafficking regulator of GLUT4 (SLC2A4) 1a</fullName>
    </submittedName>
</protein>
<evidence type="ECO:0000256" key="5">
    <source>
        <dbReference type="ARBA" id="ARBA00023136"/>
    </source>
</evidence>
<reference evidence="8" key="2">
    <citation type="submission" date="2025-09" db="UniProtKB">
        <authorList>
            <consortium name="Ensembl"/>
        </authorList>
    </citation>
    <scope>IDENTIFICATION</scope>
</reference>
<dbReference type="AlphaFoldDB" id="A0A3Q1G2F0"/>
<dbReference type="PANTHER" id="PTHR14948">
    <property type="entry name" value="NG5"/>
    <property type="match status" value="1"/>
</dbReference>
<dbReference type="Proteomes" id="UP000257200">
    <property type="component" value="Unplaced"/>
</dbReference>
<dbReference type="Ensembl" id="ENSAPOT00000020448.1">
    <property type="protein sequence ID" value="ENSAPOP00000012545.1"/>
    <property type="gene ID" value="ENSAPOG00000015218.1"/>
</dbReference>
<evidence type="ECO:0000313" key="9">
    <source>
        <dbReference type="Proteomes" id="UP000257200"/>
    </source>
</evidence>
<feature type="transmembrane region" description="Helical" evidence="7">
    <location>
        <begin position="111"/>
        <end position="135"/>
    </location>
</feature>
<evidence type="ECO:0000256" key="3">
    <source>
        <dbReference type="ARBA" id="ARBA00022692"/>
    </source>
</evidence>
<keyword evidence="5 7" id="KW-0472">Membrane</keyword>
<dbReference type="InParanoid" id="A0A3Q1G2F0"/>
<dbReference type="Pfam" id="PF04505">
    <property type="entry name" value="CD225"/>
    <property type="match status" value="1"/>
</dbReference>
<dbReference type="PANTHER" id="PTHR14948:SF1">
    <property type="entry name" value="TRAFFICKING REGULATOR OF GLUT4 1"/>
    <property type="match status" value="1"/>
</dbReference>
<feature type="transmembrane region" description="Helical" evidence="7">
    <location>
        <begin position="155"/>
        <end position="177"/>
    </location>
</feature>
<dbReference type="GO" id="GO:0016020">
    <property type="term" value="C:membrane"/>
    <property type="evidence" value="ECO:0007669"/>
    <property type="project" value="UniProtKB-SubCell"/>
</dbReference>
<dbReference type="GO" id="GO:0048675">
    <property type="term" value="P:axon extension"/>
    <property type="evidence" value="ECO:0007669"/>
    <property type="project" value="Ensembl"/>
</dbReference>
<keyword evidence="3 7" id="KW-0812">Transmembrane</keyword>
<dbReference type="InterPro" id="IPR051423">
    <property type="entry name" value="CD225/Dispanin"/>
</dbReference>
<comment type="similarity">
    <text evidence="2">Belongs to the CD225/Dispanin family.</text>
</comment>
<sequence>MAINTDTDFLKSNLGEGGGGGAQPDFQETEKLLAVTTEPGGNGMKMSTSFTVNMGGDKGPEADQNGHSVALRSGSAGQLAAAAALSPSKASLSRSSTGNATVQETPKPKDYLILVILSCFCPIWPVSIVALVYSIMSRNSLQAGDMDGAKRLGRLARLLSIVAMVLGVVVIIVFVSVSGTEMTTSRKEFKDMVLNGHNGVQCTAHKSGFMGTVWLMNMQMDII</sequence>
<evidence type="ECO:0000256" key="7">
    <source>
        <dbReference type="SAM" id="Phobius"/>
    </source>
</evidence>
<dbReference type="STRING" id="80966.ENSAPOP00000012545"/>
<proteinExistence type="inferred from homology"/>
<keyword evidence="4 7" id="KW-1133">Transmembrane helix</keyword>
<evidence type="ECO:0000256" key="6">
    <source>
        <dbReference type="SAM" id="MobiDB-lite"/>
    </source>
</evidence>
<accession>A0A3Q1G2F0</accession>
<evidence type="ECO:0000313" key="8">
    <source>
        <dbReference type="Ensembl" id="ENSAPOP00000012545.1"/>
    </source>
</evidence>